<dbReference type="EMBL" id="MPLS01000001">
    <property type="protein sequence ID" value="ORI98793.1"/>
    <property type="molecule type" value="Genomic_DNA"/>
</dbReference>
<comment type="caution">
    <text evidence="11">The sequence shown here is derived from an EMBL/GenBank/DDBJ whole genome shotgun (WGS) entry which is preliminary data.</text>
</comment>
<dbReference type="GO" id="GO:0005886">
    <property type="term" value="C:plasma membrane"/>
    <property type="evidence" value="ECO:0007669"/>
    <property type="project" value="UniProtKB-SubCell"/>
</dbReference>
<dbReference type="RefSeq" id="WP_080519077.1">
    <property type="nucleotide sequence ID" value="NZ_MPLS01000001.1"/>
</dbReference>
<dbReference type="NCBIfam" id="TIGR00410">
    <property type="entry name" value="lacE"/>
    <property type="match status" value="1"/>
</dbReference>
<feature type="transmembrane region" description="Helical" evidence="9">
    <location>
        <begin position="152"/>
        <end position="170"/>
    </location>
</feature>
<feature type="transmembrane region" description="Helical" evidence="9">
    <location>
        <begin position="31"/>
        <end position="51"/>
    </location>
</feature>
<keyword evidence="7 8" id="KW-0472">Membrane</keyword>
<dbReference type="PROSITE" id="PS51105">
    <property type="entry name" value="PTS_EIIC_TYPE_3"/>
    <property type="match status" value="1"/>
</dbReference>
<dbReference type="GO" id="GO:1901264">
    <property type="term" value="P:carbohydrate derivative transport"/>
    <property type="evidence" value="ECO:0007669"/>
    <property type="project" value="TreeGrafter"/>
</dbReference>
<evidence type="ECO:0000256" key="4">
    <source>
        <dbReference type="ARBA" id="ARBA00022597"/>
    </source>
</evidence>
<evidence type="ECO:0000256" key="1">
    <source>
        <dbReference type="ARBA" id="ARBA00004651"/>
    </source>
</evidence>
<dbReference type="PIRSF" id="PIRSF006351">
    <property type="entry name" value="PTS_EIIC-Cellobiose"/>
    <property type="match status" value="1"/>
</dbReference>
<dbReference type="STRING" id="33968.BMS77_03460"/>
<organism evidence="11 12">
    <name type="scientific">Leuconostoc pseudomesenteroides</name>
    <dbReference type="NCBI Taxonomy" id="33968"/>
    <lineage>
        <taxon>Bacteria</taxon>
        <taxon>Bacillati</taxon>
        <taxon>Bacillota</taxon>
        <taxon>Bacilli</taxon>
        <taxon>Lactobacillales</taxon>
        <taxon>Lactobacillaceae</taxon>
        <taxon>Leuconostoc</taxon>
    </lineage>
</organism>
<dbReference type="InterPro" id="IPR004796">
    <property type="entry name" value="PTS_IIC_cello"/>
</dbReference>
<feature type="transmembrane region" description="Helical" evidence="9">
    <location>
        <begin position="393"/>
        <end position="421"/>
    </location>
</feature>
<evidence type="ECO:0000259" key="10">
    <source>
        <dbReference type="PROSITE" id="PS51105"/>
    </source>
</evidence>
<keyword evidence="5 9" id="KW-0812">Transmembrane</keyword>
<dbReference type="PANTHER" id="PTHR33989">
    <property type="match status" value="1"/>
</dbReference>
<keyword evidence="4 8" id="KW-0762">Sugar transport</keyword>
<keyword evidence="2 8" id="KW-0813">Transport</keyword>
<feature type="transmembrane region" description="Helical" evidence="9">
    <location>
        <begin position="352"/>
        <end position="373"/>
    </location>
</feature>
<keyword evidence="6 9" id="KW-1133">Transmembrane helix</keyword>
<evidence type="ECO:0000256" key="2">
    <source>
        <dbReference type="ARBA" id="ARBA00022448"/>
    </source>
</evidence>
<evidence type="ECO:0000256" key="8">
    <source>
        <dbReference type="PIRNR" id="PIRNR006351"/>
    </source>
</evidence>
<dbReference type="InterPro" id="IPR051088">
    <property type="entry name" value="PTS_Sugar-EIIC/EIIB"/>
</dbReference>
<accession>A0A1X0VGG6</accession>
<feature type="transmembrane region" description="Helical" evidence="9">
    <location>
        <begin position="190"/>
        <end position="210"/>
    </location>
</feature>
<evidence type="ECO:0000256" key="7">
    <source>
        <dbReference type="ARBA" id="ARBA00023136"/>
    </source>
</evidence>
<evidence type="ECO:0000313" key="12">
    <source>
        <dbReference type="Proteomes" id="UP000192288"/>
    </source>
</evidence>
<dbReference type="InterPro" id="IPR004501">
    <property type="entry name" value="PTS_EIIC_3"/>
</dbReference>
<evidence type="ECO:0000256" key="6">
    <source>
        <dbReference type="ARBA" id="ARBA00022989"/>
    </source>
</evidence>
<feature type="transmembrane region" description="Helical" evidence="9">
    <location>
        <begin position="298"/>
        <end position="318"/>
    </location>
</feature>
<comment type="function">
    <text evidence="8">The phosphoenolpyruvate-dependent sugar phosphotransferase system (PTS), a major carbohydrate active -transport system, catalyzes the phosphorylation of incoming sugar substrates concomitant with their translocation across the cell membrane.</text>
</comment>
<feature type="domain" description="PTS EIIC type-3" evidence="10">
    <location>
        <begin position="8"/>
        <end position="423"/>
    </location>
</feature>
<protein>
    <recommendedName>
        <fullName evidence="8">Permease IIC component</fullName>
    </recommendedName>
</protein>
<dbReference type="GO" id="GO:0008982">
    <property type="term" value="F:protein-N(PI)-phosphohistidine-sugar phosphotransferase activity"/>
    <property type="evidence" value="ECO:0007669"/>
    <property type="project" value="UniProtKB-UniRule"/>
</dbReference>
<feature type="transmembrane region" description="Helical" evidence="9">
    <location>
        <begin position="71"/>
        <end position="91"/>
    </location>
</feature>
<reference evidence="11 12" key="1">
    <citation type="journal article" date="2017" name="Front. Microbiol.">
        <title>Genomic Characterization of Dairy Associated Leuconostoc Species and Diversity of Leuconostocs in Undefined Mixed Mesophilic Starter Cultures.</title>
        <authorList>
            <person name="Frantzen C.A."/>
            <person name="Kot W."/>
            <person name="Pedersen T.B."/>
            <person name="Ardo Y.M."/>
            <person name="Broadbent J.R."/>
            <person name="Neve H."/>
            <person name="Hansen L.H."/>
            <person name="Dal Bello F."/>
            <person name="Ostlie H.M."/>
            <person name="Kleppen H.P."/>
            <person name="Vogensen F.K."/>
            <person name="Holo H."/>
        </authorList>
    </citation>
    <scope>NUCLEOTIDE SEQUENCE [LARGE SCALE GENOMIC DNA]</scope>
    <source>
        <strain evidence="11 12">LMGCF08</strain>
    </source>
</reference>
<evidence type="ECO:0000256" key="9">
    <source>
        <dbReference type="SAM" id="Phobius"/>
    </source>
</evidence>
<dbReference type="AlphaFoldDB" id="A0A1X0VGG6"/>
<proteinExistence type="predicted"/>
<evidence type="ECO:0000313" key="11">
    <source>
        <dbReference type="EMBL" id="ORI98793.1"/>
    </source>
</evidence>
<evidence type="ECO:0000256" key="5">
    <source>
        <dbReference type="ARBA" id="ARBA00022692"/>
    </source>
</evidence>
<comment type="subcellular location">
    <subcellularLocation>
        <location evidence="1">Cell membrane</location>
        <topology evidence="1">Multi-pass membrane protein</topology>
    </subcellularLocation>
</comment>
<keyword evidence="3 8" id="KW-1003">Cell membrane</keyword>
<evidence type="ECO:0000256" key="3">
    <source>
        <dbReference type="ARBA" id="ARBA00022475"/>
    </source>
</evidence>
<dbReference type="GO" id="GO:0009401">
    <property type="term" value="P:phosphoenolpyruvate-dependent sugar phosphotransferase system"/>
    <property type="evidence" value="ECO:0007669"/>
    <property type="project" value="InterPro"/>
</dbReference>
<dbReference type="Pfam" id="PF02378">
    <property type="entry name" value="PTS_EIIC"/>
    <property type="match status" value="1"/>
</dbReference>
<sequence length="445" mass="47330">MQRITDWLQKNLVPIGAKLSSIKALNAIRDGIALAMPLILVGSLAMIIRNFPTPNDMWVTWITANGVLNWLVKIIYGTFYLVGIVSVVGIASNYAKLLSPKADGISAGVLALGGYFVSTPYLNGANGNQAWGAKVAIADQGIAYSATNANGMFAAIIIGLVSAAIYAWFLNHNITIKMPDSVPPAVGHSFAALIHGFVIILLWALLYALFQATGLVSIHNILQMILGDPLKAFGGSLIGAIVVAVLVSLFWFIGIHGGNLVGAIMSPIFLQLMQENVDAAKAGKALPEVITQPFMDNFVYIGGGGATLGLIIALAIFAKSKQNKAMRPLTLVPGIFNINEPTMFGLPVVLNVYLIVPFLIVPVMNVLISYFAMSSGLVARTTGTPVPWTMPPVISGFLATSSISGAVLQIVLILLDLLIWIPFFKVFDKALLDEEKQADSDAVVG</sequence>
<name>A0A1X0VGG6_LEUPS</name>
<dbReference type="eggNOG" id="COG1455">
    <property type="taxonomic scope" value="Bacteria"/>
</dbReference>
<gene>
    <name evidence="11" type="ORF">BMR96_00640</name>
</gene>
<dbReference type="InterPro" id="IPR003352">
    <property type="entry name" value="PTS_EIIC"/>
</dbReference>
<dbReference type="Proteomes" id="UP000192288">
    <property type="component" value="Unassembled WGS sequence"/>
</dbReference>
<dbReference type="PANTHER" id="PTHR33989:SF4">
    <property type="entry name" value="PTS SYSTEM N,N'-DIACETYLCHITOBIOSE-SPECIFIC EIIC COMPONENT"/>
    <property type="match status" value="1"/>
</dbReference>
<feature type="transmembrane region" description="Helical" evidence="9">
    <location>
        <begin position="230"/>
        <end position="253"/>
    </location>
</feature>